<name>A0A9X2S525_9FIRM</name>
<dbReference type="AlphaFoldDB" id="A0A9X2S525"/>
<evidence type="ECO:0000313" key="3">
    <source>
        <dbReference type="Proteomes" id="UP001142078"/>
    </source>
</evidence>
<dbReference type="PANTHER" id="PTHR46795">
    <property type="entry name" value="ABC TRANSPORTER PERMEASE-RELATED-RELATED"/>
    <property type="match status" value="1"/>
</dbReference>
<dbReference type="EMBL" id="JANJZL010000004">
    <property type="protein sequence ID" value="MCR2044098.1"/>
    <property type="molecule type" value="Genomic_DNA"/>
</dbReference>
<proteinExistence type="predicted"/>
<protein>
    <recommendedName>
        <fullName evidence="4">ABC transporter permease</fullName>
    </recommendedName>
</protein>
<keyword evidence="1" id="KW-0472">Membrane</keyword>
<keyword evidence="1" id="KW-0812">Transmembrane</keyword>
<evidence type="ECO:0008006" key="4">
    <source>
        <dbReference type="Google" id="ProtNLM"/>
    </source>
</evidence>
<keyword evidence="3" id="KW-1185">Reference proteome</keyword>
<dbReference type="PANTHER" id="PTHR46795:SF3">
    <property type="entry name" value="ABC TRANSPORTER PERMEASE"/>
    <property type="match status" value="1"/>
</dbReference>
<dbReference type="RefSeq" id="WP_042682909.1">
    <property type="nucleotide sequence ID" value="NZ_CABKTM010000049.1"/>
</dbReference>
<accession>A0A9X2S525</accession>
<dbReference type="Proteomes" id="UP001142078">
    <property type="component" value="Unassembled WGS sequence"/>
</dbReference>
<evidence type="ECO:0000313" key="2">
    <source>
        <dbReference type="EMBL" id="MCR2044098.1"/>
    </source>
</evidence>
<comment type="caution">
    <text evidence="2">The sequence shown here is derived from an EMBL/GenBank/DDBJ whole genome shotgun (WGS) entry which is preliminary data.</text>
</comment>
<evidence type="ECO:0000256" key="1">
    <source>
        <dbReference type="SAM" id="Phobius"/>
    </source>
</evidence>
<reference evidence="2" key="1">
    <citation type="submission" date="2022-07" db="EMBL/GenBank/DDBJ databases">
        <title>Enhanced cultured diversity of the mouse gut microbiota enables custom-made synthetic communities.</title>
        <authorList>
            <person name="Afrizal A."/>
        </authorList>
    </citation>
    <scope>NUCLEOTIDE SEQUENCE</scope>
    <source>
        <strain evidence="2">DSM 29482</strain>
    </source>
</reference>
<sequence>MYRNYPFFKKHPKYGKTENSDKDYQCYFDYDTYMKLSDYNKLRKMLNEGEIALRNDEYMIQCKEKLEGYLKSFASSNEVEINGNKMKFVGVETIPFSQSGHNGSDYIIIVPDNIASVMTPYYSIVVAKFNEKTPQSLQEKLEKLEKAKNDELQNWYYGTDQIISMNSRIIVRDNMLGTVKFILFTMSYVLFYIAVTFLCIALTVLAVQQLSDSSKYKFRYDILSRLGLNQHEIHKIVFKQIGVYLFDSICVGRTAKWNNGAIY</sequence>
<keyword evidence="1" id="KW-1133">Transmembrane helix</keyword>
<organism evidence="2 3">
    <name type="scientific">Anaerosalibacter massiliensis</name>
    <dbReference type="NCBI Taxonomy" id="1347392"/>
    <lineage>
        <taxon>Bacteria</taxon>
        <taxon>Bacillati</taxon>
        <taxon>Bacillota</taxon>
        <taxon>Tissierellia</taxon>
        <taxon>Tissierellales</taxon>
        <taxon>Sporanaerobacteraceae</taxon>
        <taxon>Anaerosalibacter</taxon>
    </lineage>
</organism>
<dbReference type="InterPro" id="IPR052536">
    <property type="entry name" value="ABC-4_Integral_Memb_Prot"/>
</dbReference>
<feature type="transmembrane region" description="Helical" evidence="1">
    <location>
        <begin position="181"/>
        <end position="207"/>
    </location>
</feature>
<gene>
    <name evidence="2" type="ORF">NSA23_08195</name>
</gene>